<feature type="domain" description="Ig-like" evidence="15">
    <location>
        <begin position="1864"/>
        <end position="1955"/>
    </location>
</feature>
<keyword evidence="7 12" id="KW-0547">Nucleotide-binding</keyword>
<evidence type="ECO:0000256" key="11">
    <source>
        <dbReference type="ARBA" id="ARBA00023319"/>
    </source>
</evidence>
<dbReference type="FunFam" id="2.60.40.10:FF:000612">
    <property type="entry name" value="palladin isoform X1"/>
    <property type="match status" value="1"/>
</dbReference>
<name>A0A2A2L2X7_9BILA</name>
<dbReference type="CDD" id="cd00063">
    <property type="entry name" value="FN3"/>
    <property type="match status" value="2"/>
</dbReference>
<dbReference type="FunFam" id="2.60.40.10:FF:000345">
    <property type="entry name" value="Muscle M-line assembly protein unc-89"/>
    <property type="match status" value="3"/>
</dbReference>
<evidence type="ECO:0000256" key="1">
    <source>
        <dbReference type="ARBA" id="ARBA00004161"/>
    </source>
</evidence>
<feature type="domain" description="Ig-like" evidence="15">
    <location>
        <begin position="2719"/>
        <end position="2803"/>
    </location>
</feature>
<feature type="domain" description="Ig-like" evidence="15">
    <location>
        <begin position="1327"/>
        <end position="1416"/>
    </location>
</feature>
<feature type="domain" description="Ig-like" evidence="15">
    <location>
        <begin position="561"/>
        <end position="651"/>
    </location>
</feature>
<dbReference type="InterPro" id="IPR003598">
    <property type="entry name" value="Ig_sub2"/>
</dbReference>
<keyword evidence="10" id="KW-1015">Disulfide bond</keyword>
<feature type="region of interest" description="Disordered" evidence="13">
    <location>
        <begin position="1098"/>
        <end position="1124"/>
    </location>
</feature>
<feature type="region of interest" description="Disordered" evidence="13">
    <location>
        <begin position="2261"/>
        <end position="2282"/>
    </location>
</feature>
<comment type="similarity">
    <text evidence="2">Belongs to the protein kinase superfamily. CAMK Ser/Thr protein kinase family.</text>
</comment>
<feature type="domain" description="Ig-like" evidence="15">
    <location>
        <begin position="1223"/>
        <end position="1315"/>
    </location>
</feature>
<keyword evidence="6" id="KW-0677">Repeat</keyword>
<dbReference type="Pfam" id="PF07679">
    <property type="entry name" value="I-set"/>
    <property type="match status" value="20"/>
</dbReference>
<keyword evidence="9 12" id="KW-0067">ATP-binding</keyword>
<evidence type="ECO:0000256" key="8">
    <source>
        <dbReference type="ARBA" id="ARBA00022777"/>
    </source>
</evidence>
<dbReference type="InterPro" id="IPR036116">
    <property type="entry name" value="FN3_sf"/>
</dbReference>
<feature type="domain" description="Ig-like" evidence="15">
    <location>
        <begin position="997"/>
        <end position="1086"/>
    </location>
</feature>
<dbReference type="PROSITE" id="PS50853">
    <property type="entry name" value="FN3"/>
    <property type="match status" value="2"/>
</dbReference>
<dbReference type="FunFam" id="2.60.40.10:FF:000425">
    <property type="entry name" value="Myosin light chain kinase"/>
    <property type="match status" value="4"/>
</dbReference>
<dbReference type="OrthoDB" id="2152335at2759"/>
<dbReference type="SUPFAM" id="SSF48726">
    <property type="entry name" value="Immunoglobulin"/>
    <property type="match status" value="20"/>
</dbReference>
<evidence type="ECO:0000256" key="6">
    <source>
        <dbReference type="ARBA" id="ARBA00022737"/>
    </source>
</evidence>
<feature type="domain" description="Fibronectin type-III" evidence="16">
    <location>
        <begin position="98"/>
        <end position="191"/>
    </location>
</feature>
<feature type="domain" description="Fibronectin type-III" evidence="16">
    <location>
        <begin position="1447"/>
        <end position="1535"/>
    </location>
</feature>
<dbReference type="InterPro" id="IPR017441">
    <property type="entry name" value="Protein_kinase_ATP_BS"/>
</dbReference>
<dbReference type="SMART" id="SM00220">
    <property type="entry name" value="S_TKc"/>
    <property type="match status" value="1"/>
</dbReference>
<dbReference type="PROSITE" id="PS00108">
    <property type="entry name" value="PROTEIN_KINASE_ST"/>
    <property type="match status" value="1"/>
</dbReference>
<dbReference type="FunFam" id="2.60.40.10:FF:001847">
    <property type="entry name" value="Titin homolog"/>
    <property type="match status" value="1"/>
</dbReference>
<feature type="domain" description="Ig-like" evidence="15">
    <location>
        <begin position="2074"/>
        <end position="2163"/>
    </location>
</feature>
<dbReference type="GO" id="GO:0040017">
    <property type="term" value="P:positive regulation of locomotion"/>
    <property type="evidence" value="ECO:0007669"/>
    <property type="project" value="UniProtKB-ARBA"/>
</dbReference>
<keyword evidence="4" id="KW-0723">Serine/threonine-protein kinase</keyword>
<dbReference type="InterPro" id="IPR003961">
    <property type="entry name" value="FN3_dom"/>
</dbReference>
<evidence type="ECO:0000259" key="16">
    <source>
        <dbReference type="PROSITE" id="PS50853"/>
    </source>
</evidence>
<dbReference type="FunFam" id="1.10.510.10:FF:000135">
    <property type="entry name" value="Putative myosin light chain kinase 3"/>
    <property type="match status" value="1"/>
</dbReference>
<comment type="subcellular location">
    <subcellularLocation>
        <location evidence="1">Cytoplasm</location>
        <location evidence="1">Myofibril</location>
        <location evidence="1">Sarcomere</location>
        <location evidence="1">A band</location>
    </subcellularLocation>
</comment>
<feature type="region of interest" description="Disordered" evidence="13">
    <location>
        <begin position="1413"/>
        <end position="1493"/>
    </location>
</feature>
<evidence type="ECO:0000313" key="18">
    <source>
        <dbReference type="Proteomes" id="UP000218231"/>
    </source>
</evidence>
<dbReference type="SMART" id="SM00409">
    <property type="entry name" value="IG"/>
    <property type="match status" value="20"/>
</dbReference>
<dbReference type="FunFam" id="2.60.40.10:FF:000032">
    <property type="entry name" value="palladin isoform X1"/>
    <property type="match status" value="3"/>
</dbReference>
<feature type="compositionally biased region" description="Basic and acidic residues" evidence="13">
    <location>
        <begin position="2269"/>
        <end position="2282"/>
    </location>
</feature>
<dbReference type="GO" id="GO:0060298">
    <property type="term" value="P:positive regulation of sarcomere organization"/>
    <property type="evidence" value="ECO:0007669"/>
    <property type="project" value="UniProtKB-ARBA"/>
</dbReference>
<dbReference type="EMBL" id="LIAE01007244">
    <property type="protein sequence ID" value="PAV80611.1"/>
    <property type="molecule type" value="Genomic_DNA"/>
</dbReference>
<comment type="caution">
    <text evidence="17">The sequence shown here is derived from an EMBL/GenBank/DDBJ whole genome shotgun (WGS) entry which is preliminary data.</text>
</comment>
<evidence type="ECO:0000259" key="15">
    <source>
        <dbReference type="PROSITE" id="PS50835"/>
    </source>
</evidence>
<evidence type="ECO:0000256" key="7">
    <source>
        <dbReference type="ARBA" id="ARBA00022741"/>
    </source>
</evidence>
<gene>
    <name evidence="17" type="ORF">WR25_23977</name>
</gene>
<dbReference type="STRING" id="2018661.A0A2A2L2X7"/>
<dbReference type="InterPro" id="IPR013098">
    <property type="entry name" value="Ig_I-set"/>
</dbReference>
<protein>
    <submittedName>
        <fullName evidence="17">Uncharacterized protein</fullName>
    </submittedName>
</protein>
<proteinExistence type="inferred from homology"/>
<dbReference type="InterPro" id="IPR011009">
    <property type="entry name" value="Kinase-like_dom_sf"/>
</dbReference>
<keyword evidence="18" id="KW-1185">Reference proteome</keyword>
<dbReference type="PANTHER" id="PTHR47633">
    <property type="entry name" value="IMMUNOGLOBULIN"/>
    <property type="match status" value="1"/>
</dbReference>
<dbReference type="Gene3D" id="1.10.510.10">
    <property type="entry name" value="Transferase(Phosphotransferase) domain 1"/>
    <property type="match status" value="1"/>
</dbReference>
<feature type="domain" description="Ig-like" evidence="15">
    <location>
        <begin position="1652"/>
        <end position="1741"/>
    </location>
</feature>
<dbReference type="InterPro" id="IPR008271">
    <property type="entry name" value="Ser/Thr_kinase_AS"/>
</dbReference>
<feature type="domain" description="Ig-like" evidence="15">
    <location>
        <begin position="2299"/>
        <end position="2390"/>
    </location>
</feature>
<feature type="region of interest" description="Disordered" evidence="13">
    <location>
        <begin position="656"/>
        <end position="693"/>
    </location>
</feature>
<feature type="compositionally biased region" description="Basic and acidic residues" evidence="13">
    <location>
        <begin position="1420"/>
        <end position="1443"/>
    </location>
</feature>
<dbReference type="GO" id="GO:0045989">
    <property type="term" value="P:positive regulation of striated muscle contraction"/>
    <property type="evidence" value="ECO:0007669"/>
    <property type="project" value="UniProtKB-ARBA"/>
</dbReference>
<feature type="domain" description="Ig-like" evidence="15">
    <location>
        <begin position="896"/>
        <end position="982"/>
    </location>
</feature>
<dbReference type="Pfam" id="PF00069">
    <property type="entry name" value="Pkinase"/>
    <property type="match status" value="1"/>
</dbReference>
<evidence type="ECO:0000256" key="9">
    <source>
        <dbReference type="ARBA" id="ARBA00022840"/>
    </source>
</evidence>
<feature type="domain" description="Ig-like" evidence="15">
    <location>
        <begin position="1539"/>
        <end position="1629"/>
    </location>
</feature>
<feature type="compositionally biased region" description="Basic and acidic residues" evidence="13">
    <location>
        <begin position="1456"/>
        <end position="1482"/>
    </location>
</feature>
<dbReference type="GO" id="GO:0005524">
    <property type="term" value="F:ATP binding"/>
    <property type="evidence" value="ECO:0007669"/>
    <property type="project" value="UniProtKB-UniRule"/>
</dbReference>
<dbReference type="PROSITE" id="PS00107">
    <property type="entry name" value="PROTEIN_KINASE_ATP"/>
    <property type="match status" value="1"/>
</dbReference>
<dbReference type="Gene3D" id="2.60.40.10">
    <property type="entry name" value="Immunoglobulins"/>
    <property type="match status" value="22"/>
</dbReference>
<dbReference type="InterPro" id="IPR007110">
    <property type="entry name" value="Ig-like_dom"/>
</dbReference>
<keyword evidence="11" id="KW-0393">Immunoglobulin domain</keyword>
<dbReference type="SMART" id="SM00060">
    <property type="entry name" value="FN3"/>
    <property type="match status" value="2"/>
</dbReference>
<evidence type="ECO:0000256" key="10">
    <source>
        <dbReference type="ARBA" id="ARBA00023157"/>
    </source>
</evidence>
<dbReference type="PANTHER" id="PTHR47633:SF7">
    <property type="entry name" value="TITIN HOMOLOG"/>
    <property type="match status" value="1"/>
</dbReference>
<feature type="binding site" evidence="12">
    <location>
        <position position="271"/>
    </location>
    <ligand>
        <name>ATP</name>
        <dbReference type="ChEBI" id="CHEBI:30616"/>
    </ligand>
</feature>
<feature type="domain" description="Ig-like" evidence="15">
    <location>
        <begin position="1"/>
        <end position="93"/>
    </location>
</feature>
<feature type="domain" description="Ig-like" evidence="15">
    <location>
        <begin position="1969"/>
        <end position="2057"/>
    </location>
</feature>
<dbReference type="GO" id="GO:0019899">
    <property type="term" value="F:enzyme binding"/>
    <property type="evidence" value="ECO:0007669"/>
    <property type="project" value="UniProtKB-ARBA"/>
</dbReference>
<dbReference type="PROSITE" id="PS50011">
    <property type="entry name" value="PROTEIN_KINASE_DOM"/>
    <property type="match status" value="1"/>
</dbReference>
<dbReference type="FunFam" id="2.60.40.10:FF:000107">
    <property type="entry name" value="Myosin, light chain kinase a"/>
    <property type="match status" value="3"/>
</dbReference>
<evidence type="ECO:0000313" key="17">
    <source>
        <dbReference type="EMBL" id="PAV80611.1"/>
    </source>
</evidence>
<dbReference type="Proteomes" id="UP000218231">
    <property type="component" value="Unassembled WGS sequence"/>
</dbReference>
<dbReference type="InterPro" id="IPR000719">
    <property type="entry name" value="Prot_kinase_dom"/>
</dbReference>
<dbReference type="Pfam" id="PF00041">
    <property type="entry name" value="fn3"/>
    <property type="match status" value="2"/>
</dbReference>
<feature type="domain" description="Ig-like" evidence="15">
    <location>
        <begin position="2515"/>
        <end position="2616"/>
    </location>
</feature>
<dbReference type="GO" id="GO:0004674">
    <property type="term" value="F:protein serine/threonine kinase activity"/>
    <property type="evidence" value="ECO:0007669"/>
    <property type="project" value="UniProtKB-KW"/>
</dbReference>
<sequence length="2855" mass="318631">MKSQRLNLGCGLKKERGVHLPQTRSRRGTPTPGVEWLHKEQVIEESRKYKIETNPPNAALTVNKLEAEDRGEYTLRIWNRCGEDRYAITIQVTDRPEPPGKPTVQDQNLDSVRLLWPAPTVDGGSPVRNYTVEMCTEKDSNWKKAEVTKQPFLTLFNLVPGETYQFRVRADNAFGQSEPSEPSEKVFIKDMTRTVEEPIKKKAEDIEKDQAEKVDYDKLKTDVSEYKTVDVHRLPKDLQAKYTICEELGKGAYGTVYRAIEKATGKTWAAKMVQVRPGVKKENVIHEMQIMNELHHDKLLHLHEAFDLGNEMCLIEEFVSGGELFEKIMEDDSLMSEEEVRDYMHQILLGVQHMHQRNIVHLDLKPENILLKAKNSTELKIIDFGLARKLDPKKSVKLLFGTPEFCAPEVVNYQPVGLTTDMWTVGVISYVLLSGLSPFLGDSDEETLANVSAADWDFDDPSWDDVSDLAKDFICRLMAKDKRKRMSVQEALRHPWITKTQPKADRGALPTRQKKNFLSLKRWSDDLLPIGRIAKRGAIFRRLTMDGVFERNIKFDTDAAPTVKKQLEDIVANVGDLIATLSCDLEGTPLPKIAWLKDDKEIAVPSMKYDSFFNEGIAELTVKNIEESDAGTYSCRATNDLGSITTKAKLTINPPAKKAKAETVPATLEKKKKTTKPVKDDKESNDNPPNFHHKLSDCKAKLGETHILVVTNTTLPEPTVEWYHNGEHISQSDANYQRRHDKGRYELHILDVKGTDAGKWKAVGKNAYGECESECEMKVIIPDGQFAPSFDHPLKDIKCKEQEMLKLEVKIAANPPPEINWYRDNKEIQHSERHRLIFDDGAGHYGLTIIDAYAEDSGEYKCVAKNKIGKAHTVCCVRIEELASKRSKKIDDSRAPKFRMQLPNPREVPEGSEMPLVCTVSGTPYPKITWYKDERKIDSDKKHDMRCENGVCTLTVFNTSMEDAGSYVCEAENMHGVARSVSQVKILPSLDKDQSKPKFVEHLVNTTATEGNEIVLECCVNGKPTPSITWYKDGLKLLIENRMLQYTDRKGVARLNIMNVVTDDAGEYTCEAVNNLGKDFTHATVKVVDMGLSKSRLTPIRSRSRSRSKSPSRAQEGRAPVVTRPLQDTTVTEGNRELLEVEVDSFPEPMIEWYHDGKLVAESRTLRTYFDGRVAFLKIYEAQLDHQGQYLCKISNKLGSVETRANLIVTNAEGDAEHVPNMPTFVKKLQDATVKKAGENVTLNCQVHGQPKPEIVWLFNGKAIHNKSNIRSRVFDDNAAVLEITSLKAEDCGTYTAVAKNQFGDVHSSCDVKIEGAEAKQPPEAEPYFVVEPKPKITVEEGGTLTITTDINGSPEAEIQWMRNNQPLSDNDRLTLKKTGLSYSLNLTNVTLEDEGTYTVTAKNSKGQIRQNTEVVVTAKKGDKKEKKEKVPKKDDDKADKKGPSAPKGVPKVSKIGKDSADLSFQEVKDADSYKVERKQPDEQSWSECATTKSTSVTVKNLKPNTEYQFRVAAVRGSEQSNWSKPSLVAKTEREGQLPKFTKVFDEIKTVTEGDQILLEAEFSGTPQPVAKWYHNSVELKSSDNTTIKTDKAKTTLKIASCNKDSHDGVFSCHLENANGIATMDCKVSISIKESSIKSTPESSQERKKAPPTIVKGLNNETANVGQQFILSCKVSAKPEGTVQWFKENEKLASTGRYEMSSDGKGSYKLTCHSTQTTDSGNYRFVITNEDGKAETDCEVTIEDLSEQVPPTFEKSLSDITVLARKDTFLECKIAGHPKPDVVWTKDGEMLITSRKVKVQFLDDGVCRLVINNCAATDTGIYACSATNCVGVESCHAMVTVAETSGTDSHLVIAEVVEEKQAKPRFVRAPPSTVEVPEGGQFKLIAKAIGEPKPNITWKKDGREIQRTNKMYSVYLTSDGESHLVAECVVSKTSGIFTCSAQNIHGDVVTETQIIVQKQKVLVMQTQAPEFTEVLKDLGVVNGHPVTLTCKIRGVPEPELKWVYIDDSGNSTNLTSDGGWIECRGGEVAELKAERVFRSQQGTYQCIATNDHGQAISQCYLLIGELTDEPAGPPRFVRCLRDIWTPLGENVEFEVKVAGYPQPELTWYHNDKKLVEKSTIQIQYVSDDDCHLKISNVSSTELGNYVVEASNVHGVVRTSGALNVGKPRHLSPPKFVQREEPIAVKSKVAFAEQVDRTASAVRLECKRKAAAPAFIQGLEDLELKAGDSAAVAGKVSRKNRSHRRHHIRDRDFDKDEVARAINGNNNENEDSRVSKDEPESSLDEVRAAIQTRNRKNCRPKFVVKPRPKKVLEEYKSLRLKTAISANPMATVHWDKDGVLLETGNKYSIYNDGDFYYLEVHHVSQFDKGFYNCTASNSEGMASCTSEVDVTKPDETNDGQVNKRRSRRELKAPQFVEALPEKITVKVTESASVECSVSGHPAPAIEWTKNNQPLLPQPDRYIMSYDGESATLKFVGVTAADEGEYCCLARNEIGEDKTKMELKVEGTLSNAADGVPPLFRFEKVKQPIPVVDGACVELTAELVQGSEPLHIRWLHNKVTVADSSSFLYSRTEKVLRLTIADAFPEDAGEYVVEAKNQWGVARCAMRMDVQSNEKSIIEEPPKILEVTPCVRTTPGIAAELKARVVGDPVIVWDKGNETLNNTSNKYVMHNEGDVFILRVQDPVRSDAGVYTLTAVNGAGQTSKQIELIVTQSTGDSVEQPRFTQSPVSVQTRLSQRAQLQAQYAGSPQPTCRWFKGDKELQDGMGGYRIETNSTQSTLSILVVENTHLGEYLCAVRNANGEELATAMILLEALYRLLSLMLFCAVRWALVSCIHRLICCTASTTNEPTQVMRLAIF</sequence>
<feature type="domain" description="Ig-like" evidence="15">
    <location>
        <begin position="797"/>
        <end position="866"/>
    </location>
</feature>
<feature type="domain" description="Ig-like" evidence="15">
    <location>
        <begin position="1120"/>
        <end position="1210"/>
    </location>
</feature>
<dbReference type="GO" id="GO:0031672">
    <property type="term" value="C:A band"/>
    <property type="evidence" value="ECO:0007669"/>
    <property type="project" value="UniProtKB-SubCell"/>
</dbReference>
<feature type="domain" description="Protein kinase" evidence="14">
    <location>
        <begin position="242"/>
        <end position="497"/>
    </location>
</feature>
<dbReference type="InterPro" id="IPR003599">
    <property type="entry name" value="Ig_sub"/>
</dbReference>
<dbReference type="SMART" id="SM00408">
    <property type="entry name" value="IGc2"/>
    <property type="match status" value="19"/>
</dbReference>
<reference evidence="17 18" key="1">
    <citation type="journal article" date="2017" name="Curr. Biol.">
        <title>Genome architecture and evolution of a unichromosomal asexual nematode.</title>
        <authorList>
            <person name="Fradin H."/>
            <person name="Zegar C."/>
            <person name="Gutwein M."/>
            <person name="Lucas J."/>
            <person name="Kovtun M."/>
            <person name="Corcoran D."/>
            <person name="Baugh L.R."/>
            <person name="Kiontke K."/>
            <person name="Gunsalus K."/>
            <person name="Fitch D.H."/>
            <person name="Piano F."/>
        </authorList>
    </citation>
    <scope>NUCLEOTIDE SEQUENCE [LARGE SCALE GENOMIC DNA]</scope>
    <source>
        <strain evidence="17">PF1309</strain>
    </source>
</reference>
<dbReference type="InterPro" id="IPR013783">
    <property type="entry name" value="Ig-like_fold"/>
</dbReference>
<organism evidence="17 18">
    <name type="scientific">Diploscapter pachys</name>
    <dbReference type="NCBI Taxonomy" id="2018661"/>
    <lineage>
        <taxon>Eukaryota</taxon>
        <taxon>Metazoa</taxon>
        <taxon>Ecdysozoa</taxon>
        <taxon>Nematoda</taxon>
        <taxon>Chromadorea</taxon>
        <taxon>Rhabditida</taxon>
        <taxon>Rhabditina</taxon>
        <taxon>Rhabditomorpha</taxon>
        <taxon>Rhabditoidea</taxon>
        <taxon>Rhabditidae</taxon>
        <taxon>Diploscapter</taxon>
    </lineage>
</organism>
<evidence type="ECO:0000256" key="13">
    <source>
        <dbReference type="SAM" id="MobiDB-lite"/>
    </source>
</evidence>
<evidence type="ECO:0000256" key="5">
    <source>
        <dbReference type="ARBA" id="ARBA00022679"/>
    </source>
</evidence>
<dbReference type="PROSITE" id="PS50835">
    <property type="entry name" value="IG_LIKE"/>
    <property type="match status" value="18"/>
</dbReference>
<feature type="domain" description="Ig-like" evidence="15">
    <location>
        <begin position="1751"/>
        <end position="1840"/>
    </location>
</feature>
<dbReference type="SUPFAM" id="SSF56112">
    <property type="entry name" value="Protein kinase-like (PK-like)"/>
    <property type="match status" value="1"/>
</dbReference>
<dbReference type="InterPro" id="IPR036179">
    <property type="entry name" value="Ig-like_dom_sf"/>
</dbReference>
<evidence type="ECO:0000259" key="14">
    <source>
        <dbReference type="PROSITE" id="PS50011"/>
    </source>
</evidence>
<evidence type="ECO:0000256" key="4">
    <source>
        <dbReference type="ARBA" id="ARBA00022527"/>
    </source>
</evidence>
<dbReference type="Gene3D" id="3.30.200.20">
    <property type="entry name" value="Phosphorylase Kinase, domain 1"/>
    <property type="match status" value="1"/>
</dbReference>
<evidence type="ECO:0000256" key="12">
    <source>
        <dbReference type="PROSITE-ProRule" id="PRU10141"/>
    </source>
</evidence>
<evidence type="ECO:0000256" key="2">
    <source>
        <dbReference type="ARBA" id="ARBA00006692"/>
    </source>
</evidence>
<accession>A0A2A2L2X7</accession>
<dbReference type="SUPFAM" id="SSF49265">
    <property type="entry name" value="Fibronectin type III"/>
    <property type="match status" value="2"/>
</dbReference>
<feature type="domain" description="Ig-like" evidence="15">
    <location>
        <begin position="2412"/>
        <end position="2504"/>
    </location>
</feature>
<keyword evidence="8" id="KW-0418">Kinase</keyword>
<keyword evidence="5" id="KW-0808">Transferase</keyword>
<evidence type="ECO:0000256" key="3">
    <source>
        <dbReference type="ARBA" id="ARBA00022490"/>
    </source>
</evidence>
<keyword evidence="3" id="KW-0963">Cytoplasm</keyword>
<feature type="compositionally biased region" description="Polar residues" evidence="13">
    <location>
        <begin position="1483"/>
        <end position="1493"/>
    </location>
</feature>
<dbReference type="CDD" id="cd00096">
    <property type="entry name" value="Ig"/>
    <property type="match status" value="3"/>
</dbReference>
<dbReference type="FunFam" id="2.60.40.10:FF:001948">
    <property type="entry name" value="Titin homolog"/>
    <property type="match status" value="1"/>
</dbReference>